<keyword evidence="11" id="KW-1185">Reference proteome</keyword>
<dbReference type="GO" id="GO:0045892">
    <property type="term" value="P:negative regulation of DNA-templated transcription"/>
    <property type="evidence" value="ECO:0007669"/>
    <property type="project" value="UniProtKB-UniRule"/>
</dbReference>
<keyword evidence="5 8" id="KW-0805">Transcription regulation</keyword>
<dbReference type="InterPro" id="IPR003796">
    <property type="entry name" value="RNR_NrdR-like"/>
</dbReference>
<dbReference type="AlphaFoldDB" id="A0A5C5VVQ6"/>
<evidence type="ECO:0000256" key="4">
    <source>
        <dbReference type="ARBA" id="ARBA00022840"/>
    </source>
</evidence>
<reference evidence="10 11" key="1">
    <citation type="submission" date="2019-02" db="EMBL/GenBank/DDBJ databases">
        <title>Deep-cultivation of Planctomycetes and their phenomic and genomic characterization uncovers novel biology.</title>
        <authorList>
            <person name="Wiegand S."/>
            <person name="Jogler M."/>
            <person name="Boedeker C."/>
            <person name="Pinto D."/>
            <person name="Vollmers J."/>
            <person name="Rivas-Marin E."/>
            <person name="Kohn T."/>
            <person name="Peeters S.H."/>
            <person name="Heuer A."/>
            <person name="Rast P."/>
            <person name="Oberbeckmann S."/>
            <person name="Bunk B."/>
            <person name="Jeske O."/>
            <person name="Meyerdierks A."/>
            <person name="Storesund J.E."/>
            <person name="Kallscheuer N."/>
            <person name="Luecker S."/>
            <person name="Lage O.M."/>
            <person name="Pohl T."/>
            <person name="Merkel B.J."/>
            <person name="Hornburger P."/>
            <person name="Mueller R.-W."/>
            <person name="Bruemmer F."/>
            <person name="Labrenz M."/>
            <person name="Spormann A.M."/>
            <person name="Op Den Camp H."/>
            <person name="Overmann J."/>
            <person name="Amann R."/>
            <person name="Jetten M.S.M."/>
            <person name="Mascher T."/>
            <person name="Medema M.H."/>
            <person name="Devos D.P."/>
            <person name="Kaster A.-K."/>
            <person name="Ovreas L."/>
            <person name="Rohde M."/>
            <person name="Galperin M.Y."/>
            <person name="Jogler C."/>
        </authorList>
    </citation>
    <scope>NUCLEOTIDE SEQUENCE [LARGE SCALE GENOMIC DNA]</scope>
    <source>
        <strain evidence="10 11">Pla111</strain>
    </source>
</reference>
<comment type="cofactor">
    <cofactor evidence="8">
        <name>Zn(2+)</name>
        <dbReference type="ChEBI" id="CHEBI:29105"/>
    </cofactor>
    <text evidence="8">Binds 1 zinc ion.</text>
</comment>
<evidence type="ECO:0000256" key="5">
    <source>
        <dbReference type="ARBA" id="ARBA00023015"/>
    </source>
</evidence>
<sequence length="156" mass="18652">MRCPFCRHDNDRVIDSRASNDGTSIRRRRECLHCNRRYTTYERPEETTIKVVKKDGSRAPFSREKIQRGLERACWKRSITSRQVEKAVDAIENDVYQNYETEIESRDLGLLVMEHLKELDEVAFVRFASVYRQFNDAQDFFEELRPMLDRTLKTPR</sequence>
<dbReference type="Pfam" id="PF22811">
    <property type="entry name" value="Zn_ribbon_NrdR"/>
    <property type="match status" value="1"/>
</dbReference>
<evidence type="ECO:0000256" key="7">
    <source>
        <dbReference type="ARBA" id="ARBA00023163"/>
    </source>
</evidence>
<evidence type="ECO:0000259" key="9">
    <source>
        <dbReference type="PROSITE" id="PS51161"/>
    </source>
</evidence>
<keyword evidence="4 8" id="KW-0067">ATP-binding</keyword>
<keyword evidence="3 8" id="KW-0863">Zinc-finger</keyword>
<dbReference type="NCBIfam" id="TIGR00244">
    <property type="entry name" value="transcriptional regulator NrdR"/>
    <property type="match status" value="1"/>
</dbReference>
<dbReference type="PROSITE" id="PS51161">
    <property type="entry name" value="ATP_CONE"/>
    <property type="match status" value="1"/>
</dbReference>
<evidence type="ECO:0000256" key="3">
    <source>
        <dbReference type="ARBA" id="ARBA00022771"/>
    </source>
</evidence>
<protein>
    <recommendedName>
        <fullName evidence="8">Transcriptional repressor NrdR</fullName>
    </recommendedName>
</protein>
<keyword evidence="8" id="KW-0862">Zinc</keyword>
<dbReference type="Pfam" id="PF03477">
    <property type="entry name" value="ATP-cone"/>
    <property type="match status" value="1"/>
</dbReference>
<dbReference type="GO" id="GO:0008270">
    <property type="term" value="F:zinc ion binding"/>
    <property type="evidence" value="ECO:0007669"/>
    <property type="project" value="UniProtKB-UniRule"/>
</dbReference>
<evidence type="ECO:0000256" key="2">
    <source>
        <dbReference type="ARBA" id="ARBA00022741"/>
    </source>
</evidence>
<dbReference type="GO" id="GO:0003677">
    <property type="term" value="F:DNA binding"/>
    <property type="evidence" value="ECO:0007669"/>
    <property type="project" value="UniProtKB-KW"/>
</dbReference>
<comment type="similarity">
    <text evidence="8">Belongs to the NrdR family.</text>
</comment>
<gene>
    <name evidence="8 10" type="primary">nrdR</name>
    <name evidence="10" type="ORF">Pla111_26470</name>
</gene>
<comment type="caution">
    <text evidence="10">The sequence shown here is derived from an EMBL/GenBank/DDBJ whole genome shotgun (WGS) entry which is preliminary data.</text>
</comment>
<evidence type="ECO:0000256" key="6">
    <source>
        <dbReference type="ARBA" id="ARBA00023125"/>
    </source>
</evidence>
<dbReference type="GO" id="GO:0005524">
    <property type="term" value="F:ATP binding"/>
    <property type="evidence" value="ECO:0007669"/>
    <property type="project" value="UniProtKB-UniRule"/>
</dbReference>
<name>A0A5C5VVQ6_9BACT</name>
<dbReference type="EMBL" id="SJPH01000006">
    <property type="protein sequence ID" value="TWT42674.1"/>
    <property type="molecule type" value="Genomic_DNA"/>
</dbReference>
<keyword evidence="2 8" id="KW-0547">Nucleotide-binding</keyword>
<evidence type="ECO:0000256" key="1">
    <source>
        <dbReference type="ARBA" id="ARBA00022491"/>
    </source>
</evidence>
<organism evidence="10 11">
    <name type="scientific">Botrimarina hoheduenensis</name>
    <dbReference type="NCBI Taxonomy" id="2528000"/>
    <lineage>
        <taxon>Bacteria</taxon>
        <taxon>Pseudomonadati</taxon>
        <taxon>Planctomycetota</taxon>
        <taxon>Planctomycetia</taxon>
        <taxon>Pirellulales</taxon>
        <taxon>Lacipirellulaceae</taxon>
        <taxon>Botrimarina</taxon>
    </lineage>
</organism>
<keyword evidence="1 8" id="KW-0678">Repressor</keyword>
<dbReference type="RefSeq" id="WP_146574873.1">
    <property type="nucleotide sequence ID" value="NZ_SJPH01000006.1"/>
</dbReference>
<evidence type="ECO:0000256" key="8">
    <source>
        <dbReference type="HAMAP-Rule" id="MF_00440"/>
    </source>
</evidence>
<proteinExistence type="inferred from homology"/>
<dbReference type="Proteomes" id="UP000318995">
    <property type="component" value="Unassembled WGS sequence"/>
</dbReference>
<keyword evidence="6 8" id="KW-0238">DNA-binding</keyword>
<evidence type="ECO:0000313" key="11">
    <source>
        <dbReference type="Proteomes" id="UP000318995"/>
    </source>
</evidence>
<dbReference type="OrthoDB" id="9807461at2"/>
<keyword evidence="7 8" id="KW-0804">Transcription</keyword>
<dbReference type="InterPro" id="IPR055173">
    <property type="entry name" value="NrdR-like_N"/>
</dbReference>
<keyword evidence="8" id="KW-0479">Metal-binding</keyword>
<feature type="domain" description="ATP-cone" evidence="9">
    <location>
        <begin position="49"/>
        <end position="139"/>
    </location>
</feature>
<comment type="function">
    <text evidence="8">Negatively regulates transcription of bacterial ribonucleotide reductase nrd genes and operons by binding to NrdR-boxes.</text>
</comment>
<dbReference type="HAMAP" id="MF_00440">
    <property type="entry name" value="NrdR"/>
    <property type="match status" value="1"/>
</dbReference>
<dbReference type="PANTHER" id="PTHR30455:SF2">
    <property type="entry name" value="TRANSCRIPTIONAL REPRESSOR NRDR"/>
    <property type="match status" value="1"/>
</dbReference>
<dbReference type="PANTHER" id="PTHR30455">
    <property type="entry name" value="TRANSCRIPTIONAL REPRESSOR NRDR"/>
    <property type="match status" value="1"/>
</dbReference>
<feature type="zinc finger region" evidence="8">
    <location>
        <begin position="3"/>
        <end position="34"/>
    </location>
</feature>
<evidence type="ECO:0000313" key="10">
    <source>
        <dbReference type="EMBL" id="TWT42674.1"/>
    </source>
</evidence>
<dbReference type="InterPro" id="IPR005144">
    <property type="entry name" value="ATP-cone_dom"/>
</dbReference>
<accession>A0A5C5VVQ6</accession>